<dbReference type="OrthoDB" id="3001700at2759"/>
<accession>S3CYW8</accession>
<dbReference type="Proteomes" id="UP000016922">
    <property type="component" value="Unassembled WGS sequence"/>
</dbReference>
<name>S3CYW8_GLAL2</name>
<evidence type="ECO:0000256" key="1">
    <source>
        <dbReference type="SAM" id="MobiDB-lite"/>
    </source>
</evidence>
<feature type="compositionally biased region" description="Basic and acidic residues" evidence="1">
    <location>
        <begin position="15"/>
        <end position="31"/>
    </location>
</feature>
<dbReference type="AlphaFoldDB" id="S3CYW8"/>
<gene>
    <name evidence="2" type="ORF">GLAREA_12862</name>
</gene>
<feature type="region of interest" description="Disordered" evidence="1">
    <location>
        <begin position="1"/>
        <end position="32"/>
    </location>
</feature>
<feature type="compositionally biased region" description="Polar residues" evidence="1">
    <location>
        <begin position="1"/>
        <end position="11"/>
    </location>
</feature>
<reference evidence="2 3" key="1">
    <citation type="journal article" date="2013" name="BMC Genomics">
        <title>Genomics-driven discovery of the pneumocandin biosynthetic gene cluster in the fungus Glarea lozoyensis.</title>
        <authorList>
            <person name="Chen L."/>
            <person name="Yue Q."/>
            <person name="Zhang X."/>
            <person name="Xiang M."/>
            <person name="Wang C."/>
            <person name="Li S."/>
            <person name="Che Y."/>
            <person name="Ortiz-Lopez F.J."/>
            <person name="Bills G.F."/>
            <person name="Liu X."/>
            <person name="An Z."/>
        </authorList>
    </citation>
    <scope>NUCLEOTIDE SEQUENCE [LARGE SCALE GENOMIC DNA]</scope>
    <source>
        <strain evidence="3">ATCC 20868 / MF5171</strain>
    </source>
</reference>
<keyword evidence="3" id="KW-1185">Reference proteome</keyword>
<dbReference type="HOGENOM" id="CLU_121100_1_0_1"/>
<dbReference type="OMA" id="EAYNDQY"/>
<dbReference type="RefSeq" id="XP_008082816.1">
    <property type="nucleotide sequence ID" value="XM_008084625.1"/>
</dbReference>
<dbReference type="EMBL" id="KE145365">
    <property type="protein sequence ID" value="EPE30139.1"/>
    <property type="molecule type" value="Genomic_DNA"/>
</dbReference>
<evidence type="ECO:0000313" key="3">
    <source>
        <dbReference type="Proteomes" id="UP000016922"/>
    </source>
</evidence>
<dbReference type="eggNOG" id="ENOG502SM4W">
    <property type="taxonomic scope" value="Eukaryota"/>
</dbReference>
<sequence length="183" mass="19389">MDTLKNATGMAQPTEEQKKAAYNELPEEQKKKQTYSEWAAQVYAVQYERWMPWIEDQYLRWFGKGDNKASYATKDTLAKSKITGIKQVDQVQDDVHNLIGNQLGENGFLAPVGNMVSKEGINRSERGGKEEDGSYGVAGQIGEGAKSAGGSVVGGAKGVGEGIGNGVGNGVKGLGGALGFGGK</sequence>
<evidence type="ECO:0000313" key="2">
    <source>
        <dbReference type="EMBL" id="EPE30139.1"/>
    </source>
</evidence>
<dbReference type="GeneID" id="19471902"/>
<dbReference type="KEGG" id="glz:GLAREA_12862"/>
<proteinExistence type="predicted"/>
<protein>
    <submittedName>
        <fullName evidence="2">Uncharacterized protein</fullName>
    </submittedName>
</protein>
<organism evidence="2 3">
    <name type="scientific">Glarea lozoyensis (strain ATCC 20868 / MF5171)</name>
    <dbReference type="NCBI Taxonomy" id="1116229"/>
    <lineage>
        <taxon>Eukaryota</taxon>
        <taxon>Fungi</taxon>
        <taxon>Dikarya</taxon>
        <taxon>Ascomycota</taxon>
        <taxon>Pezizomycotina</taxon>
        <taxon>Leotiomycetes</taxon>
        <taxon>Helotiales</taxon>
        <taxon>Helotiaceae</taxon>
        <taxon>Glarea</taxon>
    </lineage>
</organism>